<protein>
    <submittedName>
        <fullName evidence="1">Uncharacterized conserved protein, DUF924 family</fullName>
    </submittedName>
</protein>
<organism evidence="1 2">
    <name type="scientific">Aliiruegeria lutimaris</name>
    <dbReference type="NCBI Taxonomy" id="571298"/>
    <lineage>
        <taxon>Bacteria</taxon>
        <taxon>Pseudomonadati</taxon>
        <taxon>Pseudomonadota</taxon>
        <taxon>Alphaproteobacteria</taxon>
        <taxon>Rhodobacterales</taxon>
        <taxon>Roseobacteraceae</taxon>
        <taxon>Aliiruegeria</taxon>
    </lineage>
</organism>
<name>A0A1G8J7T4_9RHOB</name>
<dbReference type="Gene3D" id="1.20.58.320">
    <property type="entry name" value="TPR-like"/>
    <property type="match status" value="1"/>
</dbReference>
<sequence length="196" mass="22422">MAEITAAELTRFWIDEVGPQKWYIQDETLDTEIRQRFQACWQAALDGEKDAWCDDGPGVLGFLILTDQLPRNMFRGDARSFATDSLARAAAWKAIDRRWDLMVPEPERQFFYLPLMHSEALGDQDACIRLMSERMTETGASNLLHARAHREIVRRFGRFPYRNAAFGRMTLPVEQEFLDGEGYAGILRGFQAKAAG</sequence>
<gene>
    <name evidence="1" type="ORF">SAMN04488026_1001249</name>
</gene>
<proteinExistence type="predicted"/>
<dbReference type="InterPro" id="IPR011990">
    <property type="entry name" value="TPR-like_helical_dom_sf"/>
</dbReference>
<dbReference type="InterPro" id="IPR010323">
    <property type="entry name" value="DUF924"/>
</dbReference>
<evidence type="ECO:0000313" key="1">
    <source>
        <dbReference type="EMBL" id="SDI27305.1"/>
    </source>
</evidence>
<evidence type="ECO:0000313" key="2">
    <source>
        <dbReference type="Proteomes" id="UP000199382"/>
    </source>
</evidence>
<dbReference type="EMBL" id="FNEK01000001">
    <property type="protein sequence ID" value="SDI27305.1"/>
    <property type="molecule type" value="Genomic_DNA"/>
</dbReference>
<dbReference type="RefSeq" id="WP_093147775.1">
    <property type="nucleotide sequence ID" value="NZ_FNEK01000001.1"/>
</dbReference>
<dbReference type="OrthoDB" id="7593450at2"/>
<dbReference type="Pfam" id="PF06041">
    <property type="entry name" value="DUF924"/>
    <property type="match status" value="1"/>
</dbReference>
<dbReference type="Gene3D" id="1.25.40.10">
    <property type="entry name" value="Tetratricopeptide repeat domain"/>
    <property type="match status" value="1"/>
</dbReference>
<dbReference type="AlphaFoldDB" id="A0A1G8J7T4"/>
<dbReference type="Proteomes" id="UP000199382">
    <property type="component" value="Unassembled WGS sequence"/>
</dbReference>
<reference evidence="1 2" key="1">
    <citation type="submission" date="2016-10" db="EMBL/GenBank/DDBJ databases">
        <authorList>
            <person name="de Groot N.N."/>
        </authorList>
    </citation>
    <scope>NUCLEOTIDE SEQUENCE [LARGE SCALE GENOMIC DNA]</scope>
    <source>
        <strain evidence="1 2">DSM 25294</strain>
    </source>
</reference>
<dbReference type="SUPFAM" id="SSF48452">
    <property type="entry name" value="TPR-like"/>
    <property type="match status" value="1"/>
</dbReference>
<keyword evidence="2" id="KW-1185">Reference proteome</keyword>
<accession>A0A1G8J7T4</accession>
<dbReference type="STRING" id="571298.SAMN04488026_1001249"/>